<dbReference type="InterPro" id="IPR052712">
    <property type="entry name" value="Acid_resist_chaperone_HdeD"/>
</dbReference>
<feature type="transmembrane region" description="Helical" evidence="1">
    <location>
        <begin position="21"/>
        <end position="44"/>
    </location>
</feature>
<keyword evidence="1" id="KW-0472">Membrane</keyword>
<organism evidence="2 3">
    <name type="scientific">Rhizobium rhizogenes NBRC 13257</name>
    <dbReference type="NCBI Taxonomy" id="1220581"/>
    <lineage>
        <taxon>Bacteria</taxon>
        <taxon>Pseudomonadati</taxon>
        <taxon>Pseudomonadota</taxon>
        <taxon>Alphaproteobacteria</taxon>
        <taxon>Hyphomicrobiales</taxon>
        <taxon>Rhizobiaceae</taxon>
        <taxon>Rhizobium/Agrobacterium group</taxon>
        <taxon>Rhizobium</taxon>
    </lineage>
</organism>
<keyword evidence="1" id="KW-0812">Transmembrane</keyword>
<gene>
    <name evidence="2" type="ORF">RRH01S_06_00740</name>
</gene>
<accession>A0AA87Q5D8</accession>
<dbReference type="Proteomes" id="UP000026941">
    <property type="component" value="Unassembled WGS sequence"/>
</dbReference>
<protein>
    <recommendedName>
        <fullName evidence="4">HdeD family acid-resistance protein</fullName>
    </recommendedName>
</protein>
<name>A0AA87Q5D8_RHIRH</name>
<evidence type="ECO:0000256" key="1">
    <source>
        <dbReference type="SAM" id="Phobius"/>
    </source>
</evidence>
<feature type="transmembrane region" description="Helical" evidence="1">
    <location>
        <begin position="160"/>
        <end position="182"/>
    </location>
</feature>
<reference evidence="2 3" key="1">
    <citation type="submission" date="2014-05" db="EMBL/GenBank/DDBJ databases">
        <title>Whole genome shotgun sequence of Rhizobium rhizogenes NBRC 13257.</title>
        <authorList>
            <person name="Katano-Makiyama Y."/>
            <person name="Hosoyama A."/>
            <person name="Hashimoto M."/>
            <person name="Hosoyama Y."/>
            <person name="Noguchi M."/>
            <person name="Tsuchikane K."/>
            <person name="Kimura A."/>
            <person name="Ohji S."/>
            <person name="Ichikawa N."/>
            <person name="Yamazoe A."/>
            <person name="Fujita N."/>
        </authorList>
    </citation>
    <scope>NUCLEOTIDE SEQUENCE [LARGE SCALE GENOMIC DNA]</scope>
    <source>
        <strain evidence="2 3">NBRC 13257</strain>
    </source>
</reference>
<dbReference type="RefSeq" id="WP_042472353.1">
    <property type="nucleotide sequence ID" value="NZ_BAYX01000006.1"/>
</dbReference>
<dbReference type="AlphaFoldDB" id="A0AA87Q5D8"/>
<dbReference type="Pfam" id="PF03729">
    <property type="entry name" value="DUF308"/>
    <property type="match status" value="1"/>
</dbReference>
<dbReference type="InterPro" id="IPR005325">
    <property type="entry name" value="DUF308_memb"/>
</dbReference>
<dbReference type="PANTHER" id="PTHR34989:SF1">
    <property type="entry name" value="PROTEIN HDED"/>
    <property type="match status" value="1"/>
</dbReference>
<feature type="transmembrane region" description="Helical" evidence="1">
    <location>
        <begin position="102"/>
        <end position="123"/>
    </location>
</feature>
<feature type="transmembrane region" description="Helical" evidence="1">
    <location>
        <begin position="50"/>
        <end position="67"/>
    </location>
</feature>
<evidence type="ECO:0008006" key="4">
    <source>
        <dbReference type="Google" id="ProtNLM"/>
    </source>
</evidence>
<evidence type="ECO:0000313" key="2">
    <source>
        <dbReference type="EMBL" id="GAJ93455.1"/>
    </source>
</evidence>
<dbReference type="PANTHER" id="PTHR34989">
    <property type="entry name" value="PROTEIN HDED"/>
    <property type="match status" value="1"/>
</dbReference>
<dbReference type="GO" id="GO:0005886">
    <property type="term" value="C:plasma membrane"/>
    <property type="evidence" value="ECO:0007669"/>
    <property type="project" value="TreeGrafter"/>
</dbReference>
<dbReference type="EMBL" id="BAYX01000006">
    <property type="protein sequence ID" value="GAJ93455.1"/>
    <property type="molecule type" value="Genomic_DNA"/>
</dbReference>
<evidence type="ECO:0000313" key="3">
    <source>
        <dbReference type="Proteomes" id="UP000026941"/>
    </source>
</evidence>
<keyword evidence="1" id="KW-1133">Transmembrane helix</keyword>
<feature type="transmembrane region" description="Helical" evidence="1">
    <location>
        <begin position="135"/>
        <end position="154"/>
    </location>
</feature>
<sequence length="194" mass="20629">MTTINRTSALLEAFAEARAKWGWFVALGIVFIGAGVIAVGNLLLATLATVYYVGALMVVASIIQIVQSFRVKSWAGFVLWLLSGVLYAAAGITTFLNPLLASFIFTLLLVLLAVAAGVSRICLGFRTSSESGWGWIVASGVVTTIAGLTFLLGWPVNSLWLLGLILSVDLIFQGCAFIAFGLRLRTAHEETVSA</sequence>
<comment type="caution">
    <text evidence="2">The sequence shown here is derived from an EMBL/GenBank/DDBJ whole genome shotgun (WGS) entry which is preliminary data.</text>
</comment>
<feature type="transmembrane region" description="Helical" evidence="1">
    <location>
        <begin position="74"/>
        <end position="96"/>
    </location>
</feature>
<proteinExistence type="predicted"/>